<gene>
    <name evidence="1" type="ORF">BDR25DRAFT_303736</name>
</gene>
<evidence type="ECO:0000313" key="2">
    <source>
        <dbReference type="Proteomes" id="UP000799755"/>
    </source>
</evidence>
<reference evidence="1" key="1">
    <citation type="journal article" date="2020" name="Stud. Mycol.">
        <title>101 Dothideomycetes genomes: a test case for predicting lifestyles and emergence of pathogens.</title>
        <authorList>
            <person name="Haridas S."/>
            <person name="Albert R."/>
            <person name="Binder M."/>
            <person name="Bloem J."/>
            <person name="Labutti K."/>
            <person name="Salamov A."/>
            <person name="Andreopoulos B."/>
            <person name="Baker S."/>
            <person name="Barry K."/>
            <person name="Bills G."/>
            <person name="Bluhm B."/>
            <person name="Cannon C."/>
            <person name="Castanera R."/>
            <person name="Culley D."/>
            <person name="Daum C."/>
            <person name="Ezra D."/>
            <person name="Gonzalez J."/>
            <person name="Henrissat B."/>
            <person name="Kuo A."/>
            <person name="Liang C."/>
            <person name="Lipzen A."/>
            <person name="Lutzoni F."/>
            <person name="Magnuson J."/>
            <person name="Mondo S."/>
            <person name="Nolan M."/>
            <person name="Ohm R."/>
            <person name="Pangilinan J."/>
            <person name="Park H.-J."/>
            <person name="Ramirez L."/>
            <person name="Alfaro M."/>
            <person name="Sun H."/>
            <person name="Tritt A."/>
            <person name="Yoshinaga Y."/>
            <person name="Zwiers L.-H."/>
            <person name="Turgeon B."/>
            <person name="Goodwin S."/>
            <person name="Spatafora J."/>
            <person name="Crous P."/>
            <person name="Grigoriev I."/>
        </authorList>
    </citation>
    <scope>NUCLEOTIDE SEQUENCE</scope>
    <source>
        <strain evidence="1">ATCC 200398</strain>
    </source>
</reference>
<dbReference type="EMBL" id="MU003507">
    <property type="protein sequence ID" value="KAF2470723.1"/>
    <property type="molecule type" value="Genomic_DNA"/>
</dbReference>
<organism evidence="1 2">
    <name type="scientific">Lindgomyces ingoldianus</name>
    <dbReference type="NCBI Taxonomy" id="673940"/>
    <lineage>
        <taxon>Eukaryota</taxon>
        <taxon>Fungi</taxon>
        <taxon>Dikarya</taxon>
        <taxon>Ascomycota</taxon>
        <taxon>Pezizomycotina</taxon>
        <taxon>Dothideomycetes</taxon>
        <taxon>Pleosporomycetidae</taxon>
        <taxon>Pleosporales</taxon>
        <taxon>Lindgomycetaceae</taxon>
        <taxon>Lindgomyces</taxon>
    </lineage>
</organism>
<keyword evidence="2" id="KW-1185">Reference proteome</keyword>
<accession>A0ACB6QVW8</accession>
<dbReference type="Proteomes" id="UP000799755">
    <property type="component" value="Unassembled WGS sequence"/>
</dbReference>
<protein>
    <submittedName>
        <fullName evidence="1">MFS general substrate transporter</fullName>
    </submittedName>
</protein>
<evidence type="ECO:0000313" key="1">
    <source>
        <dbReference type="EMBL" id="KAF2470723.1"/>
    </source>
</evidence>
<comment type="caution">
    <text evidence="1">The sequence shown here is derived from an EMBL/GenBank/DDBJ whole genome shotgun (WGS) entry which is preliminary data.</text>
</comment>
<name>A0ACB6QVW8_9PLEO</name>
<proteinExistence type="predicted"/>
<sequence>MSRSERSNSDTSDPGAAQFLHGLSPQQLHHLQYSVPSKDAPERFSQFLEEPRRPPVPKRFTFDVLDLAARQKATRSVTRSTTPTTEILLKEVDRVRKVDWRFHITLACICMLNLVAAWDATSLSIILPTIASALHGSAVQSFWLSISFLVAATALQPLYASCAGIFGRKAMLITALTFFTIGTFIAAVTGNFTGLLLGRSLQGIGAGGFYVMTDLILADLIYAEDRKRWSAFIGATWVVGIVTGPVIGSALAERGQWRWIFWINLPFCGFAFIVLPAFAQLKLAEGDILRGLRKVDWLGIVLFSGSLISVLLGLTWGGIQHPWSNFRTTLPIQVGLVGFVVFLLWSRFSPFTPILNLDSFMDSTSLATYFGATMQGTIAFTALYFLPLYFEVAKPDLSLVETGISLFPWTFALCTIATVTAVAVSNTTWWRPAIWLGWSFVIIGTALTTLFKRGSATPLWVCIAMLLGVGLGILYPSLRAALQAAARSGSMTSAVTNYGFFQTLGQTLGVAIGSAVFQNQLHEQLLENKMLERLAIVYAKDSIALIQTIRAMPGGEGTLKTDLADAYVDSMRTIWIIMAALAGTALVVSFFTKAVFVTQESAAEQNEMKTFDEER</sequence>